<proteinExistence type="predicted"/>
<accession>A0A7L6N497</accession>
<gene>
    <name evidence="2" type="ORF">HF295_04105</name>
</gene>
<keyword evidence="3" id="KW-1185">Reference proteome</keyword>
<dbReference type="AlphaFoldDB" id="A0A7L6N497"/>
<reference evidence="2 3" key="1">
    <citation type="submission" date="2020-04" db="EMBL/GenBank/DDBJ databases">
        <authorList>
            <person name="Zheng R.K."/>
            <person name="Sun C.M."/>
        </authorList>
    </citation>
    <scope>NUCLEOTIDE SEQUENCE [LARGE SCALE GENOMIC DNA]</scope>
    <source>
        <strain evidence="3">zrk29</strain>
    </source>
</reference>
<dbReference type="RefSeq" id="WP_312032585.1">
    <property type="nucleotide sequence ID" value="NZ_CP051151.1"/>
</dbReference>
<evidence type="ECO:0000256" key="1">
    <source>
        <dbReference type="SAM" id="Phobius"/>
    </source>
</evidence>
<protein>
    <submittedName>
        <fullName evidence="2">Uncharacterized protein</fullName>
    </submittedName>
</protein>
<feature type="transmembrane region" description="Helical" evidence="1">
    <location>
        <begin position="26"/>
        <end position="46"/>
    </location>
</feature>
<dbReference type="Proteomes" id="UP000512167">
    <property type="component" value="Chromosome"/>
</dbReference>
<keyword evidence="1" id="KW-1133">Transmembrane helix</keyword>
<dbReference type="EMBL" id="CP051151">
    <property type="protein sequence ID" value="QLY40087.1"/>
    <property type="molecule type" value="Genomic_DNA"/>
</dbReference>
<keyword evidence="1" id="KW-0812">Transmembrane</keyword>
<name>A0A7L6N497_9MOLU</name>
<evidence type="ECO:0000313" key="3">
    <source>
        <dbReference type="Proteomes" id="UP000512167"/>
    </source>
</evidence>
<organism evidence="2 3">
    <name type="scientific">Hujiaoplasma nucleasis</name>
    <dbReference type="NCBI Taxonomy" id="2725268"/>
    <lineage>
        <taxon>Bacteria</taxon>
        <taxon>Bacillati</taxon>
        <taxon>Mycoplasmatota</taxon>
        <taxon>Mollicutes</taxon>
        <taxon>Candidatus Izemoplasmatales</taxon>
        <taxon>Hujiaoplasmataceae</taxon>
        <taxon>Hujiaoplasma</taxon>
    </lineage>
</organism>
<keyword evidence="1" id="KW-0472">Membrane</keyword>
<sequence>MGRKVRLADKVLFASKAFRLTKTARFGIIVTAILSFLIFAISFYGMEAGNFTFTVDQRAYQIGVSLYENLDNKQFSTRLLADKVDNADGMTDLCGIMPDRDPGHPSCIPPNEEIHSVEGSNNGESYIAYTFYVEMQSNGNYAADLLAEIDVISTSKGAEEALRVKVIIDGEATVYAKRQSENGQNPGELEPYVDQSFFGPSTIMRQTFTNFFPGDIKKVSVVIWYEGYDPDHTINLWSGGVKLAMNFTVTNIVLIDEETS</sequence>
<evidence type="ECO:0000313" key="2">
    <source>
        <dbReference type="EMBL" id="QLY40087.1"/>
    </source>
</evidence>
<dbReference type="KEGG" id="tbk:HF295_04105"/>